<dbReference type="Gene3D" id="3.40.50.150">
    <property type="entry name" value="Vaccinia Virus protein VP39"/>
    <property type="match status" value="1"/>
</dbReference>
<protein>
    <recommendedName>
        <fullName evidence="1">Methyltransferase type 11 domain-containing protein</fullName>
    </recommendedName>
</protein>
<name>A0A1F4NPY4_UNCK3</name>
<proteinExistence type="predicted"/>
<dbReference type="Pfam" id="PF08241">
    <property type="entry name" value="Methyltransf_11"/>
    <property type="match status" value="1"/>
</dbReference>
<evidence type="ECO:0000259" key="1">
    <source>
        <dbReference type="Pfam" id="PF08241"/>
    </source>
</evidence>
<dbReference type="CDD" id="cd02440">
    <property type="entry name" value="AdoMet_MTases"/>
    <property type="match status" value="1"/>
</dbReference>
<dbReference type="GO" id="GO:0008757">
    <property type="term" value="F:S-adenosylmethionine-dependent methyltransferase activity"/>
    <property type="evidence" value="ECO:0007669"/>
    <property type="project" value="InterPro"/>
</dbReference>
<dbReference type="AlphaFoldDB" id="A0A1F4NPY4"/>
<reference evidence="2 3" key="1">
    <citation type="journal article" date="2016" name="Nat. Commun.">
        <title>Thousands of microbial genomes shed light on interconnected biogeochemical processes in an aquifer system.</title>
        <authorList>
            <person name="Anantharaman K."/>
            <person name="Brown C.T."/>
            <person name="Hug L.A."/>
            <person name="Sharon I."/>
            <person name="Castelle C.J."/>
            <person name="Probst A.J."/>
            <person name="Thomas B.C."/>
            <person name="Singh A."/>
            <person name="Wilkins M.J."/>
            <person name="Karaoz U."/>
            <person name="Brodie E.L."/>
            <person name="Williams K.H."/>
            <person name="Hubbard S.S."/>
            <person name="Banfield J.F."/>
        </authorList>
    </citation>
    <scope>NUCLEOTIDE SEQUENCE [LARGE SCALE GENOMIC DNA]</scope>
</reference>
<accession>A0A1F4NPY4</accession>
<dbReference type="EMBL" id="METD01000001">
    <property type="protein sequence ID" value="OGB73514.1"/>
    <property type="molecule type" value="Genomic_DNA"/>
</dbReference>
<dbReference type="InterPro" id="IPR013216">
    <property type="entry name" value="Methyltransf_11"/>
</dbReference>
<organism evidence="2 3">
    <name type="scientific">candidate division Kazan bacterium RIFCSPLOWO2_01_FULL_45_19</name>
    <dbReference type="NCBI Taxonomy" id="1798538"/>
    <lineage>
        <taxon>Bacteria</taxon>
        <taxon>Bacteria division Kazan-3B-28</taxon>
    </lineage>
</organism>
<evidence type="ECO:0000313" key="3">
    <source>
        <dbReference type="Proteomes" id="UP000178085"/>
    </source>
</evidence>
<evidence type="ECO:0000313" key="2">
    <source>
        <dbReference type="EMBL" id="OGB73514.1"/>
    </source>
</evidence>
<dbReference type="SUPFAM" id="SSF53335">
    <property type="entry name" value="S-adenosyl-L-methionine-dependent methyltransferases"/>
    <property type="match status" value="1"/>
</dbReference>
<feature type="domain" description="Methyltransferase type 11" evidence="1">
    <location>
        <begin position="33"/>
        <end position="123"/>
    </location>
</feature>
<sequence length="225" mass="25403">MSVVWPIGNRESDKLERQVILKRLKKIRAQKMLDAGSGQCVFTKQMASIIGANEVHAIDIQAYSNECAEANIHFVTGDLNKSFPYPNGYFDIITSIHTIEHLTDTDSYLDEIFRTLKPGGLLLLDTVNLAALHYRVMLLFGYYPMCMAPSRYKISPAKGEHPPYPHKSVFTYRALIEVARKHGFGLVEGLSHTIYPLPTFLGNIICKIWPNIGLYTSLLFQKPIS</sequence>
<dbReference type="Proteomes" id="UP000178085">
    <property type="component" value="Unassembled WGS sequence"/>
</dbReference>
<comment type="caution">
    <text evidence="2">The sequence shown here is derived from an EMBL/GenBank/DDBJ whole genome shotgun (WGS) entry which is preliminary data.</text>
</comment>
<dbReference type="InterPro" id="IPR029063">
    <property type="entry name" value="SAM-dependent_MTases_sf"/>
</dbReference>
<gene>
    <name evidence="2" type="ORF">A3K51_01515</name>
</gene>
<dbReference type="PANTHER" id="PTHR43861">
    <property type="entry name" value="TRANS-ACONITATE 2-METHYLTRANSFERASE-RELATED"/>
    <property type="match status" value="1"/>
</dbReference>